<feature type="domain" description="SnoaL-like" evidence="1">
    <location>
        <begin position="8"/>
        <end position="129"/>
    </location>
</feature>
<evidence type="ECO:0000313" key="3">
    <source>
        <dbReference type="Proteomes" id="UP001229651"/>
    </source>
</evidence>
<organism evidence="2 3">
    <name type="scientific">Amycolatopsis thermophila</name>
    <dbReference type="NCBI Taxonomy" id="206084"/>
    <lineage>
        <taxon>Bacteria</taxon>
        <taxon>Bacillati</taxon>
        <taxon>Actinomycetota</taxon>
        <taxon>Actinomycetes</taxon>
        <taxon>Pseudonocardiales</taxon>
        <taxon>Pseudonocardiaceae</taxon>
        <taxon>Amycolatopsis</taxon>
    </lineage>
</organism>
<dbReference type="Proteomes" id="UP001229651">
    <property type="component" value="Unassembled WGS sequence"/>
</dbReference>
<proteinExistence type="predicted"/>
<dbReference type="Gene3D" id="3.10.450.50">
    <property type="match status" value="1"/>
</dbReference>
<dbReference type="SUPFAM" id="SSF54427">
    <property type="entry name" value="NTF2-like"/>
    <property type="match status" value="1"/>
</dbReference>
<evidence type="ECO:0000313" key="2">
    <source>
        <dbReference type="EMBL" id="MDQ0381930.1"/>
    </source>
</evidence>
<name>A0ABU0F2X0_9PSEU</name>
<accession>A0ABU0F2X0</accession>
<dbReference type="InterPro" id="IPR037401">
    <property type="entry name" value="SnoaL-like"/>
</dbReference>
<dbReference type="InterPro" id="IPR032710">
    <property type="entry name" value="NTF2-like_dom_sf"/>
</dbReference>
<keyword evidence="3" id="KW-1185">Reference proteome</keyword>
<gene>
    <name evidence="2" type="ORF">FB470_005924</name>
</gene>
<reference evidence="2 3" key="1">
    <citation type="submission" date="2023-07" db="EMBL/GenBank/DDBJ databases">
        <title>Sequencing the genomes of 1000 actinobacteria strains.</title>
        <authorList>
            <person name="Klenk H.-P."/>
        </authorList>
    </citation>
    <scope>NUCLEOTIDE SEQUENCE [LARGE SCALE GENOMIC DNA]</scope>
    <source>
        <strain evidence="2 3">DSM 45805</strain>
    </source>
</reference>
<sequence length="211" mass="23152">MMATPAPAEDRTAIRQLVENWAIWRDAGDWDRFATVWHPVDGWMTATWFQGPARDFIAVSREGFDRGVSILHFLGGHSADVAGDRAIAQTKMTINQRAEVDGVLVDVVCTGRFYDFCARHEGAWTIVRRQPIYEKDRLDVVDPGASLALDPELLGRFPAGYRHLAYLQTKAGFTVKAGLPGLTGPAVQQLYDEGAKWLAGSATAGDPHAGE</sequence>
<dbReference type="Pfam" id="PF13577">
    <property type="entry name" value="SnoaL_4"/>
    <property type="match status" value="1"/>
</dbReference>
<protein>
    <recommendedName>
        <fullName evidence="1">SnoaL-like domain-containing protein</fullName>
    </recommendedName>
</protein>
<comment type="caution">
    <text evidence="2">The sequence shown here is derived from an EMBL/GenBank/DDBJ whole genome shotgun (WGS) entry which is preliminary data.</text>
</comment>
<dbReference type="EMBL" id="JAUSUT010000001">
    <property type="protein sequence ID" value="MDQ0381930.1"/>
    <property type="molecule type" value="Genomic_DNA"/>
</dbReference>
<evidence type="ECO:0000259" key="1">
    <source>
        <dbReference type="Pfam" id="PF13577"/>
    </source>
</evidence>